<proteinExistence type="predicted"/>
<reference evidence="2 3" key="1">
    <citation type="submission" date="2012-08" db="EMBL/GenBank/DDBJ databases">
        <title>Oryza genome evolution.</title>
        <authorList>
            <person name="Wing R.A."/>
        </authorList>
    </citation>
    <scope>NUCLEOTIDE SEQUENCE</scope>
</reference>
<dbReference type="HOGENOM" id="CLU_730289_0_0_1"/>
<dbReference type="eggNOG" id="KOG2686">
    <property type="taxonomic scope" value="Eukaryota"/>
</dbReference>
<feature type="region of interest" description="Disordered" evidence="1">
    <location>
        <begin position="90"/>
        <end position="139"/>
    </location>
</feature>
<dbReference type="Gene3D" id="3.30.200.20">
    <property type="entry name" value="Phosphorylase Kinase, domain 1"/>
    <property type="match status" value="1"/>
</dbReference>
<keyword evidence="3" id="KW-1185">Reference proteome</keyword>
<dbReference type="AlphaFoldDB" id="A0A0D9XIL8"/>
<accession>A0A0D9XIL8</accession>
<organism evidence="2 3">
    <name type="scientific">Leersia perrieri</name>
    <dbReference type="NCBI Taxonomy" id="77586"/>
    <lineage>
        <taxon>Eukaryota</taxon>
        <taxon>Viridiplantae</taxon>
        <taxon>Streptophyta</taxon>
        <taxon>Embryophyta</taxon>
        <taxon>Tracheophyta</taxon>
        <taxon>Spermatophyta</taxon>
        <taxon>Magnoliopsida</taxon>
        <taxon>Liliopsida</taxon>
        <taxon>Poales</taxon>
        <taxon>Poaceae</taxon>
        <taxon>BOP clade</taxon>
        <taxon>Oryzoideae</taxon>
        <taxon>Oryzeae</taxon>
        <taxon>Oryzinae</taxon>
        <taxon>Leersia</taxon>
    </lineage>
</organism>
<evidence type="ECO:0000313" key="2">
    <source>
        <dbReference type="EnsemblPlants" id="LPERR10G04150.1"/>
    </source>
</evidence>
<feature type="region of interest" description="Disordered" evidence="1">
    <location>
        <begin position="240"/>
        <end position="291"/>
    </location>
</feature>
<name>A0A0D9XIL8_9ORYZ</name>
<sequence length="379" mass="39534">MAAARSSGMRQRLGQGGHVAGAPAPLSADDGGEVNRDAAGSSATLAVRLAALPLPVRMTAARPSGVRPVALLLPARTTMARPTVMHRWQRGASRDAAGGPAPPSADYGGEAKQDGLAARRWRGAADGPAPSGADDDNEVDQDVVAAARSITDEARRLLHELAAEWGDDVADRSAVDVVSLKGAMTNEVYQARWPPAAEAVEGEGRRVVMGCMGEGMEVFFDREAKVCMFESMSWARGTPWPSPPWPFPEQTRQGVHSGSPAPPGTDDGGEVEPDGQRQRRDGCVGGSGATAANSGAEVGRAFYLNLPTPSPSPPRAAALADDDEMDWGSTCSHRQIAGEVNGNGNGDGNDQLASSKHRRIGTGFAAGLYCYCEDGQRSP</sequence>
<feature type="compositionally biased region" description="Low complexity" evidence="1">
    <location>
        <begin position="90"/>
        <end position="108"/>
    </location>
</feature>
<dbReference type="STRING" id="77586.A0A0D9XIL8"/>
<evidence type="ECO:0000313" key="3">
    <source>
        <dbReference type="Proteomes" id="UP000032180"/>
    </source>
</evidence>
<dbReference type="Proteomes" id="UP000032180">
    <property type="component" value="Chromosome 10"/>
</dbReference>
<dbReference type="Gramene" id="LPERR10G04150.1">
    <property type="protein sequence ID" value="LPERR10G04150.1"/>
    <property type="gene ID" value="LPERR10G04150"/>
</dbReference>
<reference evidence="2" key="3">
    <citation type="submission" date="2015-04" db="UniProtKB">
        <authorList>
            <consortium name="EnsemblPlants"/>
        </authorList>
    </citation>
    <scope>IDENTIFICATION</scope>
</reference>
<feature type="region of interest" description="Disordered" evidence="1">
    <location>
        <begin position="1"/>
        <end position="37"/>
    </location>
</feature>
<dbReference type="EnsemblPlants" id="LPERR10G04150.1">
    <property type="protein sequence ID" value="LPERR10G04150.1"/>
    <property type="gene ID" value="LPERR10G04150"/>
</dbReference>
<evidence type="ECO:0000256" key="1">
    <source>
        <dbReference type="SAM" id="MobiDB-lite"/>
    </source>
</evidence>
<protein>
    <submittedName>
        <fullName evidence="2">Uncharacterized protein</fullName>
    </submittedName>
</protein>
<reference evidence="3" key="2">
    <citation type="submission" date="2013-12" db="EMBL/GenBank/DDBJ databases">
        <authorList>
            <person name="Yu Y."/>
            <person name="Lee S."/>
            <person name="de Baynast K."/>
            <person name="Wissotski M."/>
            <person name="Liu L."/>
            <person name="Talag J."/>
            <person name="Goicoechea J."/>
            <person name="Angelova A."/>
            <person name="Jetty R."/>
            <person name="Kudrna D."/>
            <person name="Golser W."/>
            <person name="Rivera L."/>
            <person name="Zhang J."/>
            <person name="Wing R."/>
        </authorList>
    </citation>
    <scope>NUCLEOTIDE SEQUENCE</scope>
</reference>